<feature type="domain" description="MsrB" evidence="7">
    <location>
        <begin position="20"/>
        <end position="142"/>
    </location>
</feature>
<dbReference type="InterPro" id="IPR028427">
    <property type="entry name" value="Met_Sox_Rdtase_MsrB"/>
</dbReference>
<keyword evidence="2 6" id="KW-0479">Metal-binding</keyword>
<dbReference type="Gene3D" id="2.170.150.20">
    <property type="entry name" value="Peptide methionine sulfoxide reductase"/>
    <property type="match status" value="1"/>
</dbReference>
<comment type="caution">
    <text evidence="8">The sequence shown here is derived from an EMBL/GenBank/DDBJ whole genome shotgun (WGS) entry which is preliminary data.</text>
</comment>
<keyword evidence="4 6" id="KW-0560">Oxidoreductase</keyword>
<feature type="binding site" evidence="6">
    <location>
        <position position="59"/>
    </location>
    <ligand>
        <name>Zn(2+)</name>
        <dbReference type="ChEBI" id="CHEBI:29105"/>
    </ligand>
</feature>
<evidence type="ECO:0000256" key="2">
    <source>
        <dbReference type="ARBA" id="ARBA00022723"/>
    </source>
</evidence>
<dbReference type="EMBL" id="JACHGY010000001">
    <property type="protein sequence ID" value="MBB6428703.1"/>
    <property type="molecule type" value="Genomic_DNA"/>
</dbReference>
<dbReference type="HAMAP" id="MF_01400">
    <property type="entry name" value="MsrB"/>
    <property type="match status" value="1"/>
</dbReference>
<reference evidence="8 9" key="1">
    <citation type="submission" date="2020-08" db="EMBL/GenBank/DDBJ databases">
        <title>Genomic Encyclopedia of Type Strains, Phase IV (KMG-IV): sequencing the most valuable type-strain genomes for metagenomic binning, comparative biology and taxonomic classification.</title>
        <authorList>
            <person name="Goeker M."/>
        </authorList>
    </citation>
    <scope>NUCLEOTIDE SEQUENCE [LARGE SCALE GENOMIC DNA]</scope>
    <source>
        <strain evidence="8 9">DSM 103725</strain>
    </source>
</reference>
<dbReference type="NCBIfam" id="TIGR00357">
    <property type="entry name" value="peptide-methionine (R)-S-oxide reductase MsrB"/>
    <property type="match status" value="1"/>
</dbReference>
<feature type="binding site" evidence="6">
    <location>
        <position position="62"/>
    </location>
    <ligand>
        <name>Zn(2+)</name>
        <dbReference type="ChEBI" id="CHEBI:29105"/>
    </ligand>
</feature>
<feature type="active site" description="Nucleophile" evidence="6">
    <location>
        <position position="131"/>
    </location>
</feature>
<name>A0A7X0LK91_9BACT</name>
<dbReference type="Proteomes" id="UP000541810">
    <property type="component" value="Unassembled WGS sequence"/>
</dbReference>
<keyword evidence="3 6" id="KW-0862">Zinc</keyword>
<dbReference type="InterPro" id="IPR002579">
    <property type="entry name" value="Met_Sox_Rdtase_MsrB_dom"/>
</dbReference>
<dbReference type="PANTHER" id="PTHR10173">
    <property type="entry name" value="METHIONINE SULFOXIDE REDUCTASE"/>
    <property type="match status" value="1"/>
</dbReference>
<evidence type="ECO:0000256" key="1">
    <source>
        <dbReference type="ARBA" id="ARBA00007174"/>
    </source>
</evidence>
<evidence type="ECO:0000256" key="5">
    <source>
        <dbReference type="ARBA" id="ARBA00048488"/>
    </source>
</evidence>
<feature type="binding site" evidence="6">
    <location>
        <position position="111"/>
    </location>
    <ligand>
        <name>Zn(2+)</name>
        <dbReference type="ChEBI" id="CHEBI:29105"/>
    </ligand>
</feature>
<dbReference type="GO" id="GO:0008270">
    <property type="term" value="F:zinc ion binding"/>
    <property type="evidence" value="ECO:0007669"/>
    <property type="project" value="UniProtKB-UniRule"/>
</dbReference>
<dbReference type="GO" id="GO:0005737">
    <property type="term" value="C:cytoplasm"/>
    <property type="evidence" value="ECO:0007669"/>
    <property type="project" value="TreeGrafter"/>
</dbReference>
<accession>A0A7X0LK91</accession>
<evidence type="ECO:0000256" key="4">
    <source>
        <dbReference type="ARBA" id="ARBA00023002"/>
    </source>
</evidence>
<dbReference type="PANTHER" id="PTHR10173:SF52">
    <property type="entry name" value="METHIONINE-R-SULFOXIDE REDUCTASE B1"/>
    <property type="match status" value="1"/>
</dbReference>
<evidence type="ECO:0000313" key="8">
    <source>
        <dbReference type="EMBL" id="MBB6428703.1"/>
    </source>
</evidence>
<dbReference type="GO" id="GO:0006979">
    <property type="term" value="P:response to oxidative stress"/>
    <property type="evidence" value="ECO:0007669"/>
    <property type="project" value="InterPro"/>
</dbReference>
<feature type="binding site" evidence="6">
    <location>
        <position position="108"/>
    </location>
    <ligand>
        <name>Zn(2+)</name>
        <dbReference type="ChEBI" id="CHEBI:29105"/>
    </ligand>
</feature>
<evidence type="ECO:0000256" key="6">
    <source>
        <dbReference type="HAMAP-Rule" id="MF_01400"/>
    </source>
</evidence>
<protein>
    <recommendedName>
        <fullName evidence="6">Peptide methionine sulfoxide reductase MsrB</fullName>
        <ecNumber evidence="6">1.8.4.12</ecNumber>
    </recommendedName>
    <alternativeName>
        <fullName evidence="6">Peptide-methionine (R)-S-oxide reductase</fullName>
    </alternativeName>
</protein>
<dbReference type="FunFam" id="2.170.150.20:FF:000001">
    <property type="entry name" value="Peptide methionine sulfoxide reductase MsrB"/>
    <property type="match status" value="1"/>
</dbReference>
<evidence type="ECO:0000256" key="3">
    <source>
        <dbReference type="ARBA" id="ARBA00022833"/>
    </source>
</evidence>
<proteinExistence type="inferred from homology"/>
<dbReference type="SUPFAM" id="SSF51316">
    <property type="entry name" value="Mss4-like"/>
    <property type="match status" value="1"/>
</dbReference>
<evidence type="ECO:0000313" key="9">
    <source>
        <dbReference type="Proteomes" id="UP000541810"/>
    </source>
</evidence>
<dbReference type="AlphaFoldDB" id="A0A7X0LK91"/>
<dbReference type="EC" id="1.8.4.12" evidence="6"/>
<comment type="cofactor">
    <cofactor evidence="6">
        <name>Zn(2+)</name>
        <dbReference type="ChEBI" id="CHEBI:29105"/>
    </cofactor>
    <text evidence="6">Binds 1 zinc ion per subunit. The zinc ion is important for the structural integrity of the protein.</text>
</comment>
<sequence length="159" mass="17942">MVINPERDEDGKLVPVEKTAEQWKEELSDFEYYVLREKGTERAFTGRYHDSKQDGVYVCAGCHVPLYDSKTKFDSGTGWPSYYEAIVPDHVGENEDLSHGMRRVEIVCARCDGHLGHVFPDGPKPTGMRHCVNGTSLRFIEREEFEKLTAKAEGATAGE</sequence>
<gene>
    <name evidence="6" type="primary">msrB</name>
    <name evidence="8" type="ORF">HNQ40_000509</name>
</gene>
<keyword evidence="9" id="KW-1185">Reference proteome</keyword>
<dbReference type="InterPro" id="IPR011057">
    <property type="entry name" value="Mss4-like_sf"/>
</dbReference>
<comment type="catalytic activity">
    <reaction evidence="5 6">
        <text>L-methionyl-[protein] + [thioredoxin]-disulfide + H2O = L-methionyl-(R)-S-oxide-[protein] + [thioredoxin]-dithiol</text>
        <dbReference type="Rhea" id="RHEA:24164"/>
        <dbReference type="Rhea" id="RHEA-COMP:10698"/>
        <dbReference type="Rhea" id="RHEA-COMP:10700"/>
        <dbReference type="Rhea" id="RHEA-COMP:12313"/>
        <dbReference type="Rhea" id="RHEA-COMP:12314"/>
        <dbReference type="ChEBI" id="CHEBI:15377"/>
        <dbReference type="ChEBI" id="CHEBI:16044"/>
        <dbReference type="ChEBI" id="CHEBI:29950"/>
        <dbReference type="ChEBI" id="CHEBI:45764"/>
        <dbReference type="ChEBI" id="CHEBI:50058"/>
        <dbReference type="EC" id="1.8.4.12"/>
    </reaction>
</comment>
<comment type="similarity">
    <text evidence="1 6">Belongs to the MsrB Met sulfoxide reductase family.</text>
</comment>
<evidence type="ECO:0000259" key="7">
    <source>
        <dbReference type="PROSITE" id="PS51790"/>
    </source>
</evidence>
<organism evidence="8 9">
    <name type="scientific">Algisphaera agarilytica</name>
    <dbReference type="NCBI Taxonomy" id="1385975"/>
    <lineage>
        <taxon>Bacteria</taxon>
        <taxon>Pseudomonadati</taxon>
        <taxon>Planctomycetota</taxon>
        <taxon>Phycisphaerae</taxon>
        <taxon>Phycisphaerales</taxon>
        <taxon>Phycisphaeraceae</taxon>
        <taxon>Algisphaera</taxon>
    </lineage>
</organism>
<dbReference type="GO" id="GO:0033743">
    <property type="term" value="F:peptide-methionine (R)-S-oxide reductase activity"/>
    <property type="evidence" value="ECO:0007669"/>
    <property type="project" value="UniProtKB-UniRule"/>
</dbReference>
<dbReference type="PROSITE" id="PS51790">
    <property type="entry name" value="MSRB"/>
    <property type="match status" value="1"/>
</dbReference>
<dbReference type="GO" id="GO:0030091">
    <property type="term" value="P:protein repair"/>
    <property type="evidence" value="ECO:0007669"/>
    <property type="project" value="InterPro"/>
</dbReference>
<dbReference type="Pfam" id="PF01641">
    <property type="entry name" value="SelR"/>
    <property type="match status" value="1"/>
</dbReference>